<gene>
    <name evidence="15" type="ordered locus">Strop_3367</name>
</gene>
<keyword evidence="11" id="KW-0407">Ion channel</keyword>
<proteinExistence type="inferred from homology"/>
<evidence type="ECO:0000256" key="9">
    <source>
        <dbReference type="ARBA" id="ARBA00023065"/>
    </source>
</evidence>
<evidence type="ECO:0000256" key="6">
    <source>
        <dbReference type="ARBA" id="ARBA00022826"/>
    </source>
</evidence>
<dbReference type="PANTHER" id="PTHR31462:SF5">
    <property type="entry name" value="ENDOSOMAL_LYSOSOMAL PROTON CHANNEL TMEM175"/>
    <property type="match status" value="1"/>
</dbReference>
<evidence type="ECO:0000256" key="4">
    <source>
        <dbReference type="ARBA" id="ARBA00022538"/>
    </source>
</evidence>
<accession>A4XDQ4</accession>
<feature type="transmembrane region" description="Helical" evidence="14">
    <location>
        <begin position="183"/>
        <end position="212"/>
    </location>
</feature>
<evidence type="ECO:0000256" key="13">
    <source>
        <dbReference type="SAM" id="MobiDB-lite"/>
    </source>
</evidence>
<feature type="compositionally biased region" description="Basic and acidic residues" evidence="13">
    <location>
        <begin position="224"/>
        <end position="239"/>
    </location>
</feature>
<keyword evidence="5 14" id="KW-0812">Transmembrane</keyword>
<sequence>MAQAGGGPRHRFRRDSEMSRDTVRVEAFSDAVIAVALTLMAVELLQFNPSGAADTDLVSRLQQEWRAFLAYIITFAIVGQIWLTHHNSWRYVVRVDQMLLVLNLIMLMFVAAIPFTANQLSDHLRGSDVDQQLSAAIYVGAVLGEALFFNLGWWWARSHGLLNPDLDPRLAASVSRRYLVRPLLYLLAFAIVFVNPILSLLAYLLLVAIYLVRGPGDLPPGGYEKSERGEPSGDHGPEN</sequence>
<evidence type="ECO:0008006" key="17">
    <source>
        <dbReference type="Google" id="ProtNLM"/>
    </source>
</evidence>
<feature type="transmembrane region" description="Helical" evidence="14">
    <location>
        <begin position="95"/>
        <end position="115"/>
    </location>
</feature>
<dbReference type="STRING" id="369723.Strop_3367"/>
<keyword evidence="16" id="KW-1185">Reference proteome</keyword>
<keyword evidence="8 14" id="KW-1133">Transmembrane helix</keyword>
<dbReference type="AlphaFoldDB" id="A4XDQ4"/>
<evidence type="ECO:0000256" key="2">
    <source>
        <dbReference type="ARBA" id="ARBA00006920"/>
    </source>
</evidence>
<feature type="region of interest" description="Disordered" evidence="13">
    <location>
        <begin position="219"/>
        <end position="239"/>
    </location>
</feature>
<organism evidence="15 16">
    <name type="scientific">Salinispora tropica (strain ATCC BAA-916 / DSM 44818 / JCM 13857 / NBRC 105044 / CNB-440)</name>
    <dbReference type="NCBI Taxonomy" id="369723"/>
    <lineage>
        <taxon>Bacteria</taxon>
        <taxon>Bacillati</taxon>
        <taxon>Actinomycetota</taxon>
        <taxon>Actinomycetes</taxon>
        <taxon>Micromonosporales</taxon>
        <taxon>Micromonosporaceae</taxon>
        <taxon>Salinispora</taxon>
    </lineage>
</organism>
<keyword evidence="4" id="KW-0633">Potassium transport</keyword>
<keyword evidence="10 14" id="KW-0472">Membrane</keyword>
<evidence type="ECO:0000256" key="8">
    <source>
        <dbReference type="ARBA" id="ARBA00022989"/>
    </source>
</evidence>
<evidence type="ECO:0000256" key="5">
    <source>
        <dbReference type="ARBA" id="ARBA00022692"/>
    </source>
</evidence>
<comment type="catalytic activity">
    <reaction evidence="12">
        <text>K(+)(in) = K(+)(out)</text>
        <dbReference type="Rhea" id="RHEA:29463"/>
        <dbReference type="ChEBI" id="CHEBI:29103"/>
    </reaction>
</comment>
<comment type="similarity">
    <text evidence="2">Belongs to the TMEM175 family.</text>
</comment>
<evidence type="ECO:0000256" key="11">
    <source>
        <dbReference type="ARBA" id="ARBA00023303"/>
    </source>
</evidence>
<dbReference type="Proteomes" id="UP000000235">
    <property type="component" value="Chromosome"/>
</dbReference>
<evidence type="ECO:0000256" key="12">
    <source>
        <dbReference type="ARBA" id="ARBA00034430"/>
    </source>
</evidence>
<keyword evidence="3" id="KW-0813">Transport</keyword>
<evidence type="ECO:0000256" key="7">
    <source>
        <dbReference type="ARBA" id="ARBA00022958"/>
    </source>
</evidence>
<dbReference type="EMBL" id="CP000667">
    <property type="protein sequence ID" value="ABP55800.1"/>
    <property type="molecule type" value="Genomic_DNA"/>
</dbReference>
<reference evidence="16" key="1">
    <citation type="journal article" date="2007" name="Proc. Natl. Acad. Sci. U.S.A.">
        <title>Genome sequencing reveals complex secondary metabolome in the marine actinomycete Salinispora tropica.</title>
        <authorList>
            <person name="Udwary D.W."/>
            <person name="Zeigler L."/>
            <person name="Asolkar R.N."/>
            <person name="Singan V."/>
            <person name="Lapidus A."/>
            <person name="Fenical W."/>
            <person name="Jensen P.R."/>
            <person name="Moore B.S."/>
        </authorList>
    </citation>
    <scope>NUCLEOTIDE SEQUENCE [LARGE SCALE GENOMIC DNA]</scope>
    <source>
        <strain evidence="16">ATCC BAA-916 / DSM 44818 / CNB-440</strain>
    </source>
</reference>
<feature type="transmembrane region" description="Helical" evidence="14">
    <location>
        <begin position="135"/>
        <end position="156"/>
    </location>
</feature>
<comment type="subcellular location">
    <subcellularLocation>
        <location evidence="1">Membrane</location>
        <topology evidence="1">Multi-pass membrane protein</topology>
    </subcellularLocation>
</comment>
<dbReference type="InterPro" id="IPR010617">
    <property type="entry name" value="TMEM175-like"/>
</dbReference>
<dbReference type="eggNOG" id="COG3548">
    <property type="taxonomic scope" value="Bacteria"/>
</dbReference>
<dbReference type="GO" id="GO:0005267">
    <property type="term" value="F:potassium channel activity"/>
    <property type="evidence" value="ECO:0007669"/>
    <property type="project" value="UniProtKB-KW"/>
</dbReference>
<evidence type="ECO:0000256" key="1">
    <source>
        <dbReference type="ARBA" id="ARBA00004141"/>
    </source>
</evidence>
<dbReference type="HOGENOM" id="CLU_090238_0_0_11"/>
<dbReference type="GO" id="GO:0016020">
    <property type="term" value="C:membrane"/>
    <property type="evidence" value="ECO:0007669"/>
    <property type="project" value="UniProtKB-SubCell"/>
</dbReference>
<keyword evidence="7" id="KW-0630">Potassium</keyword>
<dbReference type="PANTHER" id="PTHR31462">
    <property type="entry name" value="ENDOSOMAL/LYSOSOMAL POTASSIUM CHANNEL TMEM175"/>
    <property type="match status" value="1"/>
</dbReference>
<evidence type="ECO:0000313" key="16">
    <source>
        <dbReference type="Proteomes" id="UP000000235"/>
    </source>
</evidence>
<evidence type="ECO:0000256" key="14">
    <source>
        <dbReference type="SAM" id="Phobius"/>
    </source>
</evidence>
<feature type="transmembrane region" description="Helical" evidence="14">
    <location>
        <begin position="65"/>
        <end position="83"/>
    </location>
</feature>
<evidence type="ECO:0000313" key="15">
    <source>
        <dbReference type="EMBL" id="ABP55800.1"/>
    </source>
</evidence>
<evidence type="ECO:0000256" key="10">
    <source>
        <dbReference type="ARBA" id="ARBA00023136"/>
    </source>
</evidence>
<name>A4XDQ4_SALTO</name>
<keyword evidence="6" id="KW-0631">Potassium channel</keyword>
<dbReference type="KEGG" id="stp:Strop_3367"/>
<dbReference type="Pfam" id="PF06736">
    <property type="entry name" value="TMEM175"/>
    <property type="match status" value="1"/>
</dbReference>
<evidence type="ECO:0000256" key="3">
    <source>
        <dbReference type="ARBA" id="ARBA00022448"/>
    </source>
</evidence>
<dbReference type="GO" id="GO:0015252">
    <property type="term" value="F:proton channel activity"/>
    <property type="evidence" value="ECO:0007669"/>
    <property type="project" value="InterPro"/>
</dbReference>
<protein>
    <recommendedName>
        <fullName evidence="17">Integral membrane protein</fullName>
    </recommendedName>
</protein>
<keyword evidence="9" id="KW-0406">Ion transport</keyword>